<dbReference type="Proteomes" id="UP001461498">
    <property type="component" value="Unassembled WGS sequence"/>
</dbReference>
<evidence type="ECO:0000313" key="1">
    <source>
        <dbReference type="EMBL" id="KAK9506644.1"/>
    </source>
</evidence>
<dbReference type="AlphaFoldDB" id="A0AAW1D6K6"/>
<gene>
    <name evidence="1" type="ORF">O3M35_008539</name>
</gene>
<evidence type="ECO:0000313" key="2">
    <source>
        <dbReference type="Proteomes" id="UP001461498"/>
    </source>
</evidence>
<proteinExistence type="predicted"/>
<keyword evidence="2" id="KW-1185">Reference proteome</keyword>
<accession>A0AAW1D6K6</accession>
<dbReference type="EMBL" id="JAPXFL010000005">
    <property type="protein sequence ID" value="KAK9506644.1"/>
    <property type="molecule type" value="Genomic_DNA"/>
</dbReference>
<name>A0AAW1D6K6_9HEMI</name>
<reference evidence="1 2" key="1">
    <citation type="submission" date="2022-12" db="EMBL/GenBank/DDBJ databases">
        <title>Chromosome-level genome assembly of true bugs.</title>
        <authorList>
            <person name="Ma L."/>
            <person name="Li H."/>
        </authorList>
    </citation>
    <scope>NUCLEOTIDE SEQUENCE [LARGE SCALE GENOMIC DNA]</scope>
    <source>
        <strain evidence="1">Lab_2022b</strain>
    </source>
</reference>
<organism evidence="1 2">
    <name type="scientific">Rhynocoris fuscipes</name>
    <dbReference type="NCBI Taxonomy" id="488301"/>
    <lineage>
        <taxon>Eukaryota</taxon>
        <taxon>Metazoa</taxon>
        <taxon>Ecdysozoa</taxon>
        <taxon>Arthropoda</taxon>
        <taxon>Hexapoda</taxon>
        <taxon>Insecta</taxon>
        <taxon>Pterygota</taxon>
        <taxon>Neoptera</taxon>
        <taxon>Paraneoptera</taxon>
        <taxon>Hemiptera</taxon>
        <taxon>Heteroptera</taxon>
        <taxon>Panheteroptera</taxon>
        <taxon>Cimicomorpha</taxon>
        <taxon>Reduviidae</taxon>
        <taxon>Harpactorinae</taxon>
        <taxon>Harpactorini</taxon>
        <taxon>Rhynocoris</taxon>
    </lineage>
</organism>
<sequence length="53" mass="6543">MQQNTVSDKNWLRYKEYFFRRNDMCPQHLFKDNFKLNKLTRQHNLNILATPKG</sequence>
<protein>
    <submittedName>
        <fullName evidence="1">Uncharacterized protein</fullName>
    </submittedName>
</protein>
<comment type="caution">
    <text evidence="1">The sequence shown here is derived from an EMBL/GenBank/DDBJ whole genome shotgun (WGS) entry which is preliminary data.</text>
</comment>